<protein>
    <submittedName>
        <fullName evidence="1">Uncharacterized protein</fullName>
    </submittedName>
</protein>
<dbReference type="EMBL" id="GBRH01194185">
    <property type="protein sequence ID" value="JAE03711.1"/>
    <property type="molecule type" value="Transcribed_RNA"/>
</dbReference>
<organism evidence="1">
    <name type="scientific">Arundo donax</name>
    <name type="common">Giant reed</name>
    <name type="synonym">Donax arundinaceus</name>
    <dbReference type="NCBI Taxonomy" id="35708"/>
    <lineage>
        <taxon>Eukaryota</taxon>
        <taxon>Viridiplantae</taxon>
        <taxon>Streptophyta</taxon>
        <taxon>Embryophyta</taxon>
        <taxon>Tracheophyta</taxon>
        <taxon>Spermatophyta</taxon>
        <taxon>Magnoliopsida</taxon>
        <taxon>Liliopsida</taxon>
        <taxon>Poales</taxon>
        <taxon>Poaceae</taxon>
        <taxon>PACMAD clade</taxon>
        <taxon>Arundinoideae</taxon>
        <taxon>Arundineae</taxon>
        <taxon>Arundo</taxon>
    </lineage>
</organism>
<reference evidence="1" key="2">
    <citation type="journal article" date="2015" name="Data Brief">
        <title>Shoot transcriptome of the giant reed, Arundo donax.</title>
        <authorList>
            <person name="Barrero R.A."/>
            <person name="Guerrero F.D."/>
            <person name="Moolhuijzen P."/>
            <person name="Goolsby J.A."/>
            <person name="Tidwell J."/>
            <person name="Bellgard S.E."/>
            <person name="Bellgard M.I."/>
        </authorList>
    </citation>
    <scope>NUCLEOTIDE SEQUENCE</scope>
    <source>
        <tissue evidence="1">Shoot tissue taken approximately 20 cm above the soil surface</tissue>
    </source>
</reference>
<accession>A0A0A9F0R0</accession>
<sequence>MRERPSRLRRKQLVCIQVSRMMTVLSSLIV</sequence>
<dbReference type="AlphaFoldDB" id="A0A0A9F0R0"/>
<name>A0A0A9F0R0_ARUDO</name>
<proteinExistence type="predicted"/>
<reference evidence="1" key="1">
    <citation type="submission" date="2014-09" db="EMBL/GenBank/DDBJ databases">
        <authorList>
            <person name="Magalhaes I.L.F."/>
            <person name="Oliveira U."/>
            <person name="Santos F.R."/>
            <person name="Vidigal T.H.D.A."/>
            <person name="Brescovit A.D."/>
            <person name="Santos A.J."/>
        </authorList>
    </citation>
    <scope>NUCLEOTIDE SEQUENCE</scope>
    <source>
        <tissue evidence="1">Shoot tissue taken approximately 20 cm above the soil surface</tissue>
    </source>
</reference>
<evidence type="ECO:0000313" key="1">
    <source>
        <dbReference type="EMBL" id="JAE03711.1"/>
    </source>
</evidence>